<dbReference type="PANTHER" id="PTHR43238:SF1">
    <property type="entry name" value="GDP-L-FUCOSE SYNTHASE"/>
    <property type="match status" value="1"/>
</dbReference>
<name>A0ABR9VS00_9SYNC</name>
<evidence type="ECO:0000313" key="3">
    <source>
        <dbReference type="Proteomes" id="UP000658720"/>
    </source>
</evidence>
<protein>
    <submittedName>
        <fullName evidence="2">NAD-dependent epimerase/dehydratase family protein</fullName>
    </submittedName>
</protein>
<organism evidence="2 3">
    <name type="scientific">Synechocystis salina LEGE 00031</name>
    <dbReference type="NCBI Taxonomy" id="1828736"/>
    <lineage>
        <taxon>Bacteria</taxon>
        <taxon>Bacillati</taxon>
        <taxon>Cyanobacteriota</taxon>
        <taxon>Cyanophyceae</taxon>
        <taxon>Synechococcales</taxon>
        <taxon>Merismopediaceae</taxon>
        <taxon>Synechocystis</taxon>
    </lineage>
</organism>
<dbReference type="EMBL" id="JADEVV010000024">
    <property type="protein sequence ID" value="MBE9254131.1"/>
    <property type="molecule type" value="Genomic_DNA"/>
</dbReference>
<dbReference type="InterPro" id="IPR001509">
    <property type="entry name" value="Epimerase_deHydtase"/>
</dbReference>
<dbReference type="Gene3D" id="3.40.50.720">
    <property type="entry name" value="NAD(P)-binding Rossmann-like Domain"/>
    <property type="match status" value="1"/>
</dbReference>
<dbReference type="PANTHER" id="PTHR43238">
    <property type="entry name" value="GDP-L-FUCOSE SYNTHASE"/>
    <property type="match status" value="1"/>
</dbReference>
<dbReference type="Pfam" id="PF01370">
    <property type="entry name" value="Epimerase"/>
    <property type="match status" value="1"/>
</dbReference>
<dbReference type="Gene3D" id="3.90.25.10">
    <property type="entry name" value="UDP-galactose 4-epimerase, domain 1"/>
    <property type="match status" value="1"/>
</dbReference>
<dbReference type="SUPFAM" id="SSF51735">
    <property type="entry name" value="NAD(P)-binding Rossmann-fold domains"/>
    <property type="match status" value="1"/>
</dbReference>
<evidence type="ECO:0000313" key="2">
    <source>
        <dbReference type="EMBL" id="MBE9254131.1"/>
    </source>
</evidence>
<feature type="domain" description="NAD-dependent epimerase/dehydratase" evidence="1">
    <location>
        <begin position="3"/>
        <end position="229"/>
    </location>
</feature>
<comment type="caution">
    <text evidence="2">The sequence shown here is derived from an EMBL/GenBank/DDBJ whole genome shotgun (WGS) entry which is preliminary data.</text>
</comment>
<proteinExistence type="predicted"/>
<sequence length="310" mass="35123">MKILVTGGTGFLGTTLCNQLEVQGHELTKINSRNCDLTQPDSLHQFAPGSFDQIYHLAAWTQAGDFCLSHPGEQWLINQKLNTNVLDWWHGQQPQAKLIFMGTSCAYDPNLPLEEKYYLTGLPIDSLFTYAMTKRILYAGALALQKQYGLKYLCLVPSTLYGPGYHTDGRQMHFIFDLIRKIIRGKLYGETVTLWGDGYQRRELVFVEDFARIALELAATVDNDLVNIGAGEEFTIRRFAELICQEVGYDFNLIEFDTSRYVGAKSKCLGVKKLQGLMPDLQLTSLDQGLAKTIKWFWTEQEKLVPETVA</sequence>
<keyword evidence="3" id="KW-1185">Reference proteome</keyword>
<reference evidence="2 3" key="1">
    <citation type="submission" date="2020-10" db="EMBL/GenBank/DDBJ databases">
        <authorList>
            <person name="Castelo-Branco R."/>
            <person name="Eusebio N."/>
            <person name="Adriana R."/>
            <person name="Vieira A."/>
            <person name="Brugerolle De Fraissinette N."/>
            <person name="Rezende De Castro R."/>
            <person name="Schneider M.P."/>
            <person name="Vasconcelos V."/>
            <person name="Leao P.N."/>
        </authorList>
    </citation>
    <scope>NUCLEOTIDE SEQUENCE [LARGE SCALE GENOMIC DNA]</scope>
    <source>
        <strain evidence="2 3">LEGE 00031</strain>
    </source>
</reference>
<dbReference type="InterPro" id="IPR036291">
    <property type="entry name" value="NAD(P)-bd_dom_sf"/>
</dbReference>
<evidence type="ECO:0000259" key="1">
    <source>
        <dbReference type="Pfam" id="PF01370"/>
    </source>
</evidence>
<accession>A0ABR9VS00</accession>
<dbReference type="RefSeq" id="WP_194019803.1">
    <property type="nucleotide sequence ID" value="NZ_JADEVV010000024.1"/>
</dbReference>
<gene>
    <name evidence="2" type="ORF">IQ217_09825</name>
</gene>
<dbReference type="Proteomes" id="UP000658720">
    <property type="component" value="Unassembled WGS sequence"/>
</dbReference>